<dbReference type="AlphaFoldDB" id="A0A398CPB2"/>
<dbReference type="SMART" id="SM00422">
    <property type="entry name" value="HTH_MERR"/>
    <property type="match status" value="1"/>
</dbReference>
<reference evidence="3 4" key="1">
    <citation type="submission" date="2018-09" db="EMBL/GenBank/DDBJ databases">
        <title>Cohnella cavernae sp. nov., isolated from a karst cave.</title>
        <authorList>
            <person name="Zhu H."/>
        </authorList>
    </citation>
    <scope>NUCLEOTIDE SEQUENCE [LARGE SCALE GENOMIC DNA]</scope>
    <source>
        <strain evidence="3 4">K2E09-144</strain>
    </source>
</reference>
<dbReference type="InterPro" id="IPR047057">
    <property type="entry name" value="MerR_fam"/>
</dbReference>
<evidence type="ECO:0000313" key="3">
    <source>
        <dbReference type="EMBL" id="RIE00774.1"/>
    </source>
</evidence>
<dbReference type="GO" id="GO:0003700">
    <property type="term" value="F:DNA-binding transcription factor activity"/>
    <property type="evidence" value="ECO:0007669"/>
    <property type="project" value="InterPro"/>
</dbReference>
<feature type="domain" description="HTH merR-type" evidence="2">
    <location>
        <begin position="24"/>
        <end position="90"/>
    </location>
</feature>
<sequence length="110" mass="12577">MEFDESTVHALLDFDLLSKLVVGIGEVSDITGVPQRQIRYWEDKGIIRTIKDGEGTTRKYDYMNIKKILLVKELLDDGYTLDAAARKIEDRLKLVDEAFKKLADRKGSTE</sequence>
<dbReference type="PANTHER" id="PTHR30204:SF15">
    <property type="entry name" value="BLL5018 PROTEIN"/>
    <property type="match status" value="1"/>
</dbReference>
<dbReference type="InterPro" id="IPR009061">
    <property type="entry name" value="DNA-bd_dom_put_sf"/>
</dbReference>
<gene>
    <name evidence="3" type="ORF">D3H35_26645</name>
</gene>
<dbReference type="Proteomes" id="UP000266340">
    <property type="component" value="Unassembled WGS sequence"/>
</dbReference>
<evidence type="ECO:0000259" key="2">
    <source>
        <dbReference type="PROSITE" id="PS50937"/>
    </source>
</evidence>
<comment type="caution">
    <text evidence="3">The sequence shown here is derived from an EMBL/GenBank/DDBJ whole genome shotgun (WGS) entry which is preliminary data.</text>
</comment>
<dbReference type="GO" id="GO:0003677">
    <property type="term" value="F:DNA binding"/>
    <property type="evidence" value="ECO:0007669"/>
    <property type="project" value="UniProtKB-KW"/>
</dbReference>
<organism evidence="3 4">
    <name type="scientific">Cohnella faecalis</name>
    <dbReference type="NCBI Taxonomy" id="2315694"/>
    <lineage>
        <taxon>Bacteria</taxon>
        <taxon>Bacillati</taxon>
        <taxon>Bacillota</taxon>
        <taxon>Bacilli</taxon>
        <taxon>Bacillales</taxon>
        <taxon>Paenibacillaceae</taxon>
        <taxon>Cohnella</taxon>
    </lineage>
</organism>
<keyword evidence="4" id="KW-1185">Reference proteome</keyword>
<evidence type="ECO:0000313" key="4">
    <source>
        <dbReference type="Proteomes" id="UP000266340"/>
    </source>
</evidence>
<dbReference type="CDD" id="cd01105">
    <property type="entry name" value="HTH_GlnR-like"/>
    <property type="match status" value="1"/>
</dbReference>
<dbReference type="InterPro" id="IPR000551">
    <property type="entry name" value="MerR-type_HTH_dom"/>
</dbReference>
<dbReference type="OrthoDB" id="9806513at2"/>
<accession>A0A398CPB2</accession>
<protein>
    <submittedName>
        <fullName evidence="3">MerR family transcriptional regulator</fullName>
    </submittedName>
</protein>
<evidence type="ECO:0000256" key="1">
    <source>
        <dbReference type="ARBA" id="ARBA00023125"/>
    </source>
</evidence>
<dbReference type="PROSITE" id="PS50937">
    <property type="entry name" value="HTH_MERR_2"/>
    <property type="match status" value="1"/>
</dbReference>
<dbReference type="Gene3D" id="1.10.1660.10">
    <property type="match status" value="1"/>
</dbReference>
<keyword evidence="1" id="KW-0238">DNA-binding</keyword>
<name>A0A398CPB2_9BACL</name>
<dbReference type="RefSeq" id="WP_119152168.1">
    <property type="nucleotide sequence ID" value="NZ_JBHSOV010000011.1"/>
</dbReference>
<dbReference type="SUPFAM" id="SSF46955">
    <property type="entry name" value="Putative DNA-binding domain"/>
    <property type="match status" value="1"/>
</dbReference>
<proteinExistence type="predicted"/>
<dbReference type="EMBL" id="QXJM01000048">
    <property type="protein sequence ID" value="RIE00774.1"/>
    <property type="molecule type" value="Genomic_DNA"/>
</dbReference>
<dbReference type="Pfam" id="PF13411">
    <property type="entry name" value="MerR_1"/>
    <property type="match status" value="1"/>
</dbReference>
<dbReference type="PANTHER" id="PTHR30204">
    <property type="entry name" value="REDOX-CYCLING DRUG-SENSING TRANSCRIPTIONAL ACTIVATOR SOXR"/>
    <property type="match status" value="1"/>
</dbReference>